<organism evidence="2 3">
    <name type="scientific">Plasmodium ovale curtisi</name>
    <dbReference type="NCBI Taxonomy" id="864141"/>
    <lineage>
        <taxon>Eukaryota</taxon>
        <taxon>Sar</taxon>
        <taxon>Alveolata</taxon>
        <taxon>Apicomplexa</taxon>
        <taxon>Aconoidasida</taxon>
        <taxon>Haemosporida</taxon>
        <taxon>Plasmodiidae</taxon>
        <taxon>Plasmodium</taxon>
        <taxon>Plasmodium (Plasmodium)</taxon>
    </lineage>
</organism>
<proteinExistence type="predicted"/>
<protein>
    <submittedName>
        <fullName evidence="2">Uncharacterized protein</fullName>
    </submittedName>
</protein>
<dbReference type="VEuPathDB" id="PlasmoDB:PocGH01_10017200"/>
<gene>
    <name evidence="2" type="ORF">POVCU1_075540</name>
    <name evidence="1" type="ORF">POVCU2_0025220</name>
</gene>
<dbReference type="Proteomes" id="UP000078546">
    <property type="component" value="Unassembled WGS sequence"/>
</dbReference>
<dbReference type="EMBL" id="FLQU01000348">
    <property type="protein sequence ID" value="SBS84263.1"/>
    <property type="molecule type" value="Genomic_DNA"/>
</dbReference>
<dbReference type="AlphaFoldDB" id="A0A1A8XAQ2"/>
<dbReference type="Proteomes" id="UP000078560">
    <property type="component" value="Unassembled WGS sequence"/>
</dbReference>
<name>A0A1A8XAQ2_PLAOA</name>
<reference evidence="3 4" key="2">
    <citation type="submission" date="2016-05" db="EMBL/GenBank/DDBJ databases">
        <authorList>
            <person name="Naeem Raeece"/>
        </authorList>
    </citation>
    <scope>NUCLEOTIDE SEQUENCE [LARGE SCALE GENOMIC DNA]</scope>
</reference>
<sequence>MEGEEKNSEFATEDISLFEMSCKTNLRVNIINNDKNYVEHYTNLLKNRQVQNVKYFDFDITDDVNEINAPFAIPLKMSDKYETDYIQFKVKKMLFPSDDNAYIKRVLLHDMNIEVHHKEKD</sequence>
<evidence type="ECO:0000313" key="1">
    <source>
        <dbReference type="EMBL" id="SBS84263.1"/>
    </source>
</evidence>
<evidence type="ECO:0000313" key="4">
    <source>
        <dbReference type="Proteomes" id="UP000078560"/>
    </source>
</evidence>
<accession>A0A1A8XAQ2</accession>
<evidence type="ECO:0000313" key="2">
    <source>
        <dbReference type="EMBL" id="SBT02322.1"/>
    </source>
</evidence>
<evidence type="ECO:0000313" key="3">
    <source>
        <dbReference type="Proteomes" id="UP000078546"/>
    </source>
</evidence>
<dbReference type="EMBL" id="FLQV01003289">
    <property type="protein sequence ID" value="SBT02322.1"/>
    <property type="molecule type" value="Genomic_DNA"/>
</dbReference>
<reference evidence="2" key="1">
    <citation type="submission" date="2016-05" db="EMBL/GenBank/DDBJ databases">
        <authorList>
            <person name="Lavstsen T."/>
            <person name="Jespersen J.S."/>
        </authorList>
    </citation>
    <scope>NUCLEOTIDE SEQUENCE [LARGE SCALE GENOMIC DNA]</scope>
</reference>